<dbReference type="AlphaFoldDB" id="A0A2T2WWE2"/>
<proteinExistence type="predicted"/>
<evidence type="ECO:0000313" key="1">
    <source>
        <dbReference type="EMBL" id="PSR26542.1"/>
    </source>
</evidence>
<sequence>MSPKQIEERKQRLISQYGEIRPIQLDDNPAEETYQRQLIAFHTGLFHGLVSIAKTEDDFKQVQQQLETIKSLLPYYDHRRAVNV</sequence>
<accession>A0A2T2WWE2</accession>
<gene>
    <name evidence="1" type="ORF">C7B43_13785</name>
</gene>
<dbReference type="Proteomes" id="UP000242699">
    <property type="component" value="Unassembled WGS sequence"/>
</dbReference>
<comment type="caution">
    <text evidence="1">The sequence shown here is derived from an EMBL/GenBank/DDBJ whole genome shotgun (WGS) entry which is preliminary data.</text>
</comment>
<dbReference type="EMBL" id="PXYT01000035">
    <property type="protein sequence ID" value="PSR26542.1"/>
    <property type="molecule type" value="Genomic_DNA"/>
</dbReference>
<organism evidence="1 2">
    <name type="scientific">Sulfobacillus benefaciens</name>
    <dbReference type="NCBI Taxonomy" id="453960"/>
    <lineage>
        <taxon>Bacteria</taxon>
        <taxon>Bacillati</taxon>
        <taxon>Bacillota</taxon>
        <taxon>Clostridia</taxon>
        <taxon>Eubacteriales</taxon>
        <taxon>Clostridiales Family XVII. Incertae Sedis</taxon>
        <taxon>Sulfobacillus</taxon>
    </lineage>
</organism>
<protein>
    <submittedName>
        <fullName evidence="1">Uncharacterized protein</fullName>
    </submittedName>
</protein>
<evidence type="ECO:0000313" key="2">
    <source>
        <dbReference type="Proteomes" id="UP000242699"/>
    </source>
</evidence>
<name>A0A2T2WWE2_9FIRM</name>
<reference evidence="1 2" key="1">
    <citation type="journal article" date="2014" name="BMC Genomics">
        <title>Comparison of environmental and isolate Sulfobacillus genomes reveals diverse carbon, sulfur, nitrogen, and hydrogen metabolisms.</title>
        <authorList>
            <person name="Justice N.B."/>
            <person name="Norman A."/>
            <person name="Brown C.T."/>
            <person name="Singh A."/>
            <person name="Thomas B.C."/>
            <person name="Banfield J.F."/>
        </authorList>
    </citation>
    <scope>NUCLEOTIDE SEQUENCE [LARGE SCALE GENOMIC DNA]</scope>
    <source>
        <strain evidence="1">AMDSBA1</strain>
    </source>
</reference>